<accession>A0AC60P042</accession>
<sequence length="139" mass="15544">MGEPRYAQNWSGTKAASQLLHFGIPLKRLRPLLVPSGSKMRNADTLQRGVHVVVRRQPPLVFGEVLCRLWTFLQEPGWKREKSGRSHAFVRADHGVSKRSESHAVVTEENQSAVLEDSESKKLLEVAAQRSVPAVLRAV</sequence>
<name>A0AC60P042_IXOPE</name>
<dbReference type="Proteomes" id="UP000805193">
    <property type="component" value="Unassembled WGS sequence"/>
</dbReference>
<dbReference type="EMBL" id="JABSTQ010011327">
    <property type="protein sequence ID" value="KAG0412765.1"/>
    <property type="molecule type" value="Genomic_DNA"/>
</dbReference>
<organism evidence="1 2">
    <name type="scientific">Ixodes persulcatus</name>
    <name type="common">Taiga tick</name>
    <dbReference type="NCBI Taxonomy" id="34615"/>
    <lineage>
        <taxon>Eukaryota</taxon>
        <taxon>Metazoa</taxon>
        <taxon>Ecdysozoa</taxon>
        <taxon>Arthropoda</taxon>
        <taxon>Chelicerata</taxon>
        <taxon>Arachnida</taxon>
        <taxon>Acari</taxon>
        <taxon>Parasitiformes</taxon>
        <taxon>Ixodida</taxon>
        <taxon>Ixodoidea</taxon>
        <taxon>Ixodidae</taxon>
        <taxon>Ixodinae</taxon>
        <taxon>Ixodes</taxon>
    </lineage>
</organism>
<protein>
    <submittedName>
        <fullName evidence="1">Uncharacterized protein</fullName>
    </submittedName>
</protein>
<reference evidence="1 2" key="1">
    <citation type="journal article" date="2020" name="Cell">
        <title>Large-Scale Comparative Analyses of Tick Genomes Elucidate Their Genetic Diversity and Vector Capacities.</title>
        <authorList>
            <consortium name="Tick Genome and Microbiome Consortium (TIGMIC)"/>
            <person name="Jia N."/>
            <person name="Wang J."/>
            <person name="Shi W."/>
            <person name="Du L."/>
            <person name="Sun Y."/>
            <person name="Zhan W."/>
            <person name="Jiang J.F."/>
            <person name="Wang Q."/>
            <person name="Zhang B."/>
            <person name="Ji P."/>
            <person name="Bell-Sakyi L."/>
            <person name="Cui X.M."/>
            <person name="Yuan T.T."/>
            <person name="Jiang B.G."/>
            <person name="Yang W.F."/>
            <person name="Lam T.T."/>
            <person name="Chang Q.C."/>
            <person name="Ding S.J."/>
            <person name="Wang X.J."/>
            <person name="Zhu J.G."/>
            <person name="Ruan X.D."/>
            <person name="Zhao L."/>
            <person name="Wei J.T."/>
            <person name="Ye R.Z."/>
            <person name="Que T.C."/>
            <person name="Du C.H."/>
            <person name="Zhou Y.H."/>
            <person name="Cheng J.X."/>
            <person name="Dai P.F."/>
            <person name="Guo W.B."/>
            <person name="Han X.H."/>
            <person name="Huang E.J."/>
            <person name="Li L.F."/>
            <person name="Wei W."/>
            <person name="Gao Y.C."/>
            <person name="Liu J.Z."/>
            <person name="Shao H.Z."/>
            <person name="Wang X."/>
            <person name="Wang C.C."/>
            <person name="Yang T.C."/>
            <person name="Huo Q.B."/>
            <person name="Li W."/>
            <person name="Chen H.Y."/>
            <person name="Chen S.E."/>
            <person name="Zhou L.G."/>
            <person name="Ni X.B."/>
            <person name="Tian J.H."/>
            <person name="Sheng Y."/>
            <person name="Liu T."/>
            <person name="Pan Y.S."/>
            <person name="Xia L.Y."/>
            <person name="Li J."/>
            <person name="Zhao F."/>
            <person name="Cao W.C."/>
        </authorList>
    </citation>
    <scope>NUCLEOTIDE SEQUENCE [LARGE SCALE GENOMIC DNA]</scope>
    <source>
        <strain evidence="1">Iper-2018</strain>
    </source>
</reference>
<proteinExistence type="predicted"/>
<evidence type="ECO:0000313" key="1">
    <source>
        <dbReference type="EMBL" id="KAG0412765.1"/>
    </source>
</evidence>
<gene>
    <name evidence="1" type="ORF">HPB47_010104</name>
</gene>
<comment type="caution">
    <text evidence="1">The sequence shown here is derived from an EMBL/GenBank/DDBJ whole genome shotgun (WGS) entry which is preliminary data.</text>
</comment>
<keyword evidence="2" id="KW-1185">Reference proteome</keyword>
<evidence type="ECO:0000313" key="2">
    <source>
        <dbReference type="Proteomes" id="UP000805193"/>
    </source>
</evidence>